<dbReference type="GO" id="GO:0098552">
    <property type="term" value="C:side of membrane"/>
    <property type="evidence" value="ECO:0007669"/>
    <property type="project" value="UniProtKB-KW"/>
</dbReference>
<evidence type="ECO:0000256" key="1">
    <source>
        <dbReference type="ARBA" id="ARBA00004609"/>
    </source>
</evidence>
<accession>A9NQD5</accession>
<dbReference type="PANTHER" id="PTHR31044:SF52">
    <property type="entry name" value="OS01G0631500 PROTEIN"/>
    <property type="match status" value="1"/>
</dbReference>
<dbReference type="InterPro" id="IPR012946">
    <property type="entry name" value="X8"/>
</dbReference>
<comment type="subcellular location">
    <subcellularLocation>
        <location evidence="1">Cell membrane</location>
        <topology evidence="1">Lipid-anchor</topology>
        <topology evidence="1">GPI-anchor</topology>
    </subcellularLocation>
</comment>
<dbReference type="CAZy" id="CBM43">
    <property type="family name" value="Carbohydrate-Binding Module Family 43"/>
</dbReference>
<keyword evidence="6" id="KW-1015">Disulfide bond</keyword>
<dbReference type="Pfam" id="PF07983">
    <property type="entry name" value="X8"/>
    <property type="match status" value="1"/>
</dbReference>
<dbReference type="GO" id="GO:0005886">
    <property type="term" value="C:plasma membrane"/>
    <property type="evidence" value="ECO:0007669"/>
    <property type="project" value="UniProtKB-SubCell"/>
</dbReference>
<proteinExistence type="evidence at transcript level"/>
<dbReference type="FunFam" id="1.20.58.1040:FF:000001">
    <property type="entry name" value="Glucan endo-1,3-beta-glucosidase 4"/>
    <property type="match status" value="1"/>
</dbReference>
<dbReference type="EMBL" id="EF083500">
    <property type="protein sequence ID" value="ABK22846.1"/>
    <property type="molecule type" value="mRNA"/>
</dbReference>
<dbReference type="OMA" id="GCFYAFR"/>
<evidence type="ECO:0000256" key="7">
    <source>
        <dbReference type="ARBA" id="ARBA00023180"/>
    </source>
</evidence>
<reference evidence="10" key="1">
    <citation type="journal article" date="2008" name="BMC Genomics">
        <title>A conifer genomics resource of 200,000 spruce (Picea spp.) ESTs and 6,464 high-quality, sequence-finished full-length cDNAs for Sitka spruce (Picea sitchensis).</title>
        <authorList>
            <person name="Ralph S.G."/>
            <person name="Chun H.J."/>
            <person name="Kolosova N."/>
            <person name="Cooper D."/>
            <person name="Oddy C."/>
            <person name="Ritland C.E."/>
            <person name="Kirkpatrick R."/>
            <person name="Moore R."/>
            <person name="Barber S."/>
            <person name="Holt R.A."/>
            <person name="Jones S.J."/>
            <person name="Marra M.A."/>
            <person name="Douglas C.J."/>
            <person name="Ritland K."/>
            <person name="Bohlmann J."/>
        </authorList>
    </citation>
    <scope>NUCLEOTIDE SEQUENCE</scope>
    <source>
        <tissue evidence="10">Green portion of the leader tissue</tissue>
    </source>
</reference>
<keyword evidence="4 8" id="KW-0732">Signal</keyword>
<sequence>MVLADIPAWWLFFTMSLVRLPTGLVAFDRFSEVQDLGIFNSSGTRFHGQNFTVVWGQSKEEENTWCVARYGTDPISLQAALDWACGPGYTDCGPIQPGGSCYAPNTLFAHASFAFNRYYQKNMKAPGSCDFQGAAMVIDVSPSYPGCFYAFRSGQEVADINGAPVKKCCTSALASSLFLWLSLIITLLVP</sequence>
<organism evidence="10">
    <name type="scientific">Picea sitchensis</name>
    <name type="common">Sitka spruce</name>
    <name type="synonym">Pinus sitchensis</name>
    <dbReference type="NCBI Taxonomy" id="3332"/>
    <lineage>
        <taxon>Eukaryota</taxon>
        <taxon>Viridiplantae</taxon>
        <taxon>Streptophyta</taxon>
        <taxon>Embryophyta</taxon>
        <taxon>Tracheophyta</taxon>
        <taxon>Spermatophyta</taxon>
        <taxon>Pinopsida</taxon>
        <taxon>Pinidae</taxon>
        <taxon>Conifers I</taxon>
        <taxon>Pinales</taxon>
        <taxon>Pinaceae</taxon>
        <taxon>Picea</taxon>
    </lineage>
</organism>
<protein>
    <recommendedName>
        <fullName evidence="9">X8 domain-containing protein</fullName>
    </recommendedName>
</protein>
<dbReference type="GO" id="GO:0009506">
    <property type="term" value="C:plasmodesma"/>
    <property type="evidence" value="ECO:0007669"/>
    <property type="project" value="UniProtKB-ARBA"/>
</dbReference>
<dbReference type="Gene3D" id="1.20.58.1040">
    <property type="match status" value="1"/>
</dbReference>
<feature type="domain" description="X8" evidence="9">
    <location>
        <begin position="64"/>
        <end position="149"/>
    </location>
</feature>
<evidence type="ECO:0000256" key="3">
    <source>
        <dbReference type="ARBA" id="ARBA00022622"/>
    </source>
</evidence>
<name>A9NQD5_PICSI</name>
<keyword evidence="5" id="KW-0472">Membrane</keyword>
<feature type="chain" id="PRO_5002739533" description="X8 domain-containing protein" evidence="8">
    <location>
        <begin position="27"/>
        <end position="190"/>
    </location>
</feature>
<evidence type="ECO:0000313" key="10">
    <source>
        <dbReference type="EMBL" id="ABK22846.1"/>
    </source>
</evidence>
<evidence type="ECO:0000256" key="2">
    <source>
        <dbReference type="ARBA" id="ARBA00022475"/>
    </source>
</evidence>
<keyword evidence="2" id="KW-1003">Cell membrane</keyword>
<feature type="signal peptide" evidence="8">
    <location>
        <begin position="1"/>
        <end position="26"/>
    </location>
</feature>
<dbReference type="AlphaFoldDB" id="A9NQD5"/>
<evidence type="ECO:0000259" key="9">
    <source>
        <dbReference type="SMART" id="SM00768"/>
    </source>
</evidence>
<dbReference type="PANTHER" id="PTHR31044">
    <property type="entry name" value="BETA-1,3 GLUCANASE"/>
    <property type="match status" value="1"/>
</dbReference>
<evidence type="ECO:0000256" key="4">
    <source>
        <dbReference type="ARBA" id="ARBA00022729"/>
    </source>
</evidence>
<evidence type="ECO:0000256" key="8">
    <source>
        <dbReference type="SAM" id="SignalP"/>
    </source>
</evidence>
<dbReference type="InterPro" id="IPR044788">
    <property type="entry name" value="X8_dom_prot"/>
</dbReference>
<dbReference type="SMART" id="SM00768">
    <property type="entry name" value="X8"/>
    <property type="match status" value="1"/>
</dbReference>
<evidence type="ECO:0000256" key="5">
    <source>
        <dbReference type="ARBA" id="ARBA00023136"/>
    </source>
</evidence>
<keyword evidence="3" id="KW-0449">Lipoprotein</keyword>
<keyword evidence="7" id="KW-0325">Glycoprotein</keyword>
<keyword evidence="3" id="KW-0336">GPI-anchor</keyword>
<evidence type="ECO:0000256" key="6">
    <source>
        <dbReference type="ARBA" id="ARBA00023157"/>
    </source>
</evidence>